<sequence length="40" mass="4443">FGKIPESYGFLATPDERAWIAVEVCCVSRFVDANPKLLAE</sequence>
<comment type="caution">
    <text evidence="1">The sequence shown here is derived from an EMBL/GenBank/DDBJ whole genome shotgun (WGS) entry which is preliminary data.</text>
</comment>
<accession>A0A4Y2D0S4</accession>
<dbReference type="AlphaFoldDB" id="A0A4Y2D0S4"/>
<gene>
    <name evidence="1" type="ORF">AVEN_164111_1</name>
</gene>
<reference evidence="1 2" key="1">
    <citation type="journal article" date="2019" name="Sci. Rep.">
        <title>Orb-weaving spider Araneus ventricosus genome elucidates the spidroin gene catalogue.</title>
        <authorList>
            <person name="Kono N."/>
            <person name="Nakamura H."/>
            <person name="Ohtoshi R."/>
            <person name="Moran D.A.P."/>
            <person name="Shinohara A."/>
            <person name="Yoshida Y."/>
            <person name="Fujiwara M."/>
            <person name="Mori M."/>
            <person name="Tomita M."/>
            <person name="Arakawa K."/>
        </authorList>
    </citation>
    <scope>NUCLEOTIDE SEQUENCE [LARGE SCALE GENOMIC DNA]</scope>
</reference>
<proteinExistence type="predicted"/>
<evidence type="ECO:0000313" key="2">
    <source>
        <dbReference type="Proteomes" id="UP000499080"/>
    </source>
</evidence>
<dbReference type="Proteomes" id="UP000499080">
    <property type="component" value="Unassembled WGS sequence"/>
</dbReference>
<protein>
    <submittedName>
        <fullName evidence="1">Uncharacterized protein</fullName>
    </submittedName>
</protein>
<keyword evidence="2" id="KW-1185">Reference proteome</keyword>
<organism evidence="1 2">
    <name type="scientific">Araneus ventricosus</name>
    <name type="common">Orbweaver spider</name>
    <name type="synonym">Epeira ventricosa</name>
    <dbReference type="NCBI Taxonomy" id="182803"/>
    <lineage>
        <taxon>Eukaryota</taxon>
        <taxon>Metazoa</taxon>
        <taxon>Ecdysozoa</taxon>
        <taxon>Arthropoda</taxon>
        <taxon>Chelicerata</taxon>
        <taxon>Arachnida</taxon>
        <taxon>Araneae</taxon>
        <taxon>Araneomorphae</taxon>
        <taxon>Entelegynae</taxon>
        <taxon>Araneoidea</taxon>
        <taxon>Araneidae</taxon>
        <taxon>Araneus</taxon>
    </lineage>
</organism>
<name>A0A4Y2D0S4_ARAVE</name>
<dbReference type="EMBL" id="BGPR01088119">
    <property type="protein sequence ID" value="GBM09969.1"/>
    <property type="molecule type" value="Genomic_DNA"/>
</dbReference>
<feature type="non-terminal residue" evidence="1">
    <location>
        <position position="1"/>
    </location>
</feature>
<evidence type="ECO:0000313" key="1">
    <source>
        <dbReference type="EMBL" id="GBM09969.1"/>
    </source>
</evidence>